<evidence type="ECO:0000313" key="2">
    <source>
        <dbReference type="EMBL" id="KAK2141630.1"/>
    </source>
</evidence>
<comment type="caution">
    <text evidence="2">The sequence shown here is derived from an EMBL/GenBank/DDBJ whole genome shotgun (WGS) entry which is preliminary data.</text>
</comment>
<keyword evidence="3" id="KW-1185">Reference proteome</keyword>
<evidence type="ECO:0000313" key="3">
    <source>
        <dbReference type="Proteomes" id="UP001208570"/>
    </source>
</evidence>
<protein>
    <submittedName>
        <fullName evidence="2">Uncharacterized protein</fullName>
    </submittedName>
</protein>
<dbReference type="PANTHER" id="PTHR31389:SF4">
    <property type="entry name" value="LD39211P"/>
    <property type="match status" value="1"/>
</dbReference>
<keyword evidence="1" id="KW-0472">Membrane</keyword>
<sequence>MYRTIRSPLKLLFYLAILFVIFMLYAIVVRFEVEYISANDERLHGHHLPNDDEVRFAKSETSNGISTQIPKYNISTFPTNETLLEITHFRKHVQLNKANVNQFVFVTAANVVYFPVVTKAIATVQKYFSGTKIIFYDLNQKETENQIKTLCDVEYRIFPFSKYPGYVTNLHAYAWKPLIIMEVLQEYPGLMWFDSSVRFLSNDTRHIFAKVISTDGVLLFNYAGHNTFSVTHPNMFKYLSSDMQKLQEILQYEANIMMFYRTKSIADDILKWWFMCALVEDCFAPTKSYSCKHGFQNSPTKYAGCHRFDQSAINILLANKFNYNYTIYAKHFDNFEQIHRYSTDGESPRSC</sequence>
<reference evidence="2" key="1">
    <citation type="journal article" date="2023" name="Mol. Biol. Evol.">
        <title>Third-Generation Sequencing Reveals the Adaptive Role of the Epigenome in Three Deep-Sea Polychaetes.</title>
        <authorList>
            <person name="Perez M."/>
            <person name="Aroh O."/>
            <person name="Sun Y."/>
            <person name="Lan Y."/>
            <person name="Juniper S.K."/>
            <person name="Young C.R."/>
            <person name="Angers B."/>
            <person name="Qian P.Y."/>
        </authorList>
    </citation>
    <scope>NUCLEOTIDE SEQUENCE</scope>
    <source>
        <strain evidence="2">P08H-3</strain>
    </source>
</reference>
<organism evidence="2 3">
    <name type="scientific">Paralvinella palmiformis</name>
    <dbReference type="NCBI Taxonomy" id="53620"/>
    <lineage>
        <taxon>Eukaryota</taxon>
        <taxon>Metazoa</taxon>
        <taxon>Spiralia</taxon>
        <taxon>Lophotrochozoa</taxon>
        <taxon>Annelida</taxon>
        <taxon>Polychaeta</taxon>
        <taxon>Sedentaria</taxon>
        <taxon>Canalipalpata</taxon>
        <taxon>Terebellida</taxon>
        <taxon>Terebelliformia</taxon>
        <taxon>Alvinellidae</taxon>
        <taxon>Paralvinella</taxon>
    </lineage>
</organism>
<dbReference type="PANTHER" id="PTHR31389">
    <property type="entry name" value="LD39211P"/>
    <property type="match status" value="1"/>
</dbReference>
<feature type="transmembrane region" description="Helical" evidence="1">
    <location>
        <begin position="12"/>
        <end position="31"/>
    </location>
</feature>
<dbReference type="InterPro" id="IPR012444">
    <property type="entry name" value="DUF1647"/>
</dbReference>
<proteinExistence type="predicted"/>
<dbReference type="Pfam" id="PF07801">
    <property type="entry name" value="DUF1647"/>
    <property type="match status" value="1"/>
</dbReference>
<keyword evidence="1" id="KW-1133">Transmembrane helix</keyword>
<dbReference type="Proteomes" id="UP001208570">
    <property type="component" value="Unassembled WGS sequence"/>
</dbReference>
<dbReference type="AlphaFoldDB" id="A0AAD9IWL3"/>
<dbReference type="EMBL" id="JAODUP010001064">
    <property type="protein sequence ID" value="KAK2141630.1"/>
    <property type="molecule type" value="Genomic_DNA"/>
</dbReference>
<accession>A0AAD9IWL3</accession>
<evidence type="ECO:0000256" key="1">
    <source>
        <dbReference type="SAM" id="Phobius"/>
    </source>
</evidence>
<gene>
    <name evidence="2" type="ORF">LSH36_1064g00017</name>
</gene>
<name>A0AAD9IWL3_9ANNE</name>
<keyword evidence="1" id="KW-0812">Transmembrane</keyword>